<feature type="domain" description="SLH" evidence="3">
    <location>
        <begin position="80"/>
        <end position="143"/>
    </location>
</feature>
<accession>A0A9D5R7G4</accession>
<evidence type="ECO:0000313" key="5">
    <source>
        <dbReference type="Proteomes" id="UP000806542"/>
    </source>
</evidence>
<evidence type="ECO:0000313" key="4">
    <source>
        <dbReference type="EMBL" id="MBE5039146.1"/>
    </source>
</evidence>
<dbReference type="AlphaFoldDB" id="A0A9D5R7G4"/>
<protein>
    <submittedName>
        <fullName evidence="4">S-layer homology domain-containing protein</fullName>
    </submittedName>
</protein>
<organism evidence="4 5">
    <name type="scientific">Ructibacterium gallinarum</name>
    <dbReference type="NCBI Taxonomy" id="2779355"/>
    <lineage>
        <taxon>Bacteria</taxon>
        <taxon>Bacillati</taxon>
        <taxon>Bacillota</taxon>
        <taxon>Clostridia</taxon>
        <taxon>Eubacteriales</taxon>
        <taxon>Oscillospiraceae</taxon>
        <taxon>Ructibacterium</taxon>
    </lineage>
</organism>
<proteinExistence type="predicted"/>
<feature type="chain" id="PRO_5039709344" evidence="2">
    <location>
        <begin position="24"/>
        <end position="387"/>
    </location>
</feature>
<keyword evidence="2" id="KW-0732">Signal</keyword>
<name>A0A9D5R7G4_9FIRM</name>
<dbReference type="EMBL" id="JADCKB010000002">
    <property type="protein sequence ID" value="MBE5039146.1"/>
    <property type="molecule type" value="Genomic_DNA"/>
</dbReference>
<reference evidence="4" key="1">
    <citation type="submission" date="2020-10" db="EMBL/GenBank/DDBJ databases">
        <title>ChiBAC.</title>
        <authorList>
            <person name="Zenner C."/>
            <person name="Hitch T.C.A."/>
            <person name="Clavel T."/>
        </authorList>
    </citation>
    <scope>NUCLEOTIDE SEQUENCE</scope>
    <source>
        <strain evidence="4">DSM 107454</strain>
    </source>
</reference>
<dbReference type="InterPro" id="IPR001119">
    <property type="entry name" value="SLH_dom"/>
</dbReference>
<keyword evidence="5" id="KW-1185">Reference proteome</keyword>
<feature type="signal peptide" evidence="2">
    <location>
        <begin position="1"/>
        <end position="23"/>
    </location>
</feature>
<dbReference type="RefSeq" id="WP_226391709.1">
    <property type="nucleotide sequence ID" value="NZ_JADCKB010000002.1"/>
</dbReference>
<keyword evidence="1" id="KW-0677">Repeat</keyword>
<comment type="caution">
    <text evidence="4">The sequence shown here is derived from an EMBL/GenBank/DDBJ whole genome shotgun (WGS) entry which is preliminary data.</text>
</comment>
<evidence type="ECO:0000259" key="3">
    <source>
        <dbReference type="PROSITE" id="PS51272"/>
    </source>
</evidence>
<feature type="domain" description="SLH" evidence="3">
    <location>
        <begin position="145"/>
        <end position="208"/>
    </location>
</feature>
<gene>
    <name evidence="4" type="ORF">INF28_01505</name>
</gene>
<dbReference type="PROSITE" id="PS51272">
    <property type="entry name" value="SLH"/>
    <property type="match status" value="2"/>
</dbReference>
<dbReference type="Proteomes" id="UP000806542">
    <property type="component" value="Unassembled WGS sequence"/>
</dbReference>
<evidence type="ECO:0000256" key="1">
    <source>
        <dbReference type="ARBA" id="ARBA00022737"/>
    </source>
</evidence>
<dbReference type="Pfam" id="PF00395">
    <property type="entry name" value="SLH"/>
    <property type="match status" value="2"/>
</dbReference>
<sequence length="387" mass="43216">MKKLLSILLSATLFLSMPAGVVAEDTEIEVMSDWAVESVNQAEALGITEADKNYDFTAPITREDFCELIFNTIIAAQGHFTVTEIPVPFVDTDNYKVKTLYQLGVINGKSETAFAPGDLLTREEAAVMIIRMINTVMPMAATEMYFDYDDMDQVSDWALEAVQVISNLGFMQGVGENRFAPQETYTAEQSIVTLVRIYDATRKIYEYETPLGTITTDVDCQSASNWAIETEARIDLVQDTGNFEATHVMIEKPVKAFTNQLSTVCISFDDFAELFGGTWTIADNRFAFTYDTETMPEVVPYVPLETPDGAEWPNKTEAVDCIYFGYFSDHIPIIINGEERTVHGQDGGKVFDSGITMYENTLYIPVQMVAELMGYDIASLDVFLNES</sequence>
<evidence type="ECO:0000256" key="2">
    <source>
        <dbReference type="SAM" id="SignalP"/>
    </source>
</evidence>